<comment type="subcellular location">
    <subcellularLocation>
        <location evidence="1">Cell membrane</location>
        <topology evidence="1">Multi-pass membrane protein</topology>
    </subcellularLocation>
</comment>
<feature type="transmembrane region" description="Helical" evidence="6">
    <location>
        <begin position="404"/>
        <end position="422"/>
    </location>
</feature>
<keyword evidence="4 6" id="KW-1133">Transmembrane helix</keyword>
<dbReference type="STRING" id="554083.BKD30_01020"/>
<dbReference type="Proteomes" id="UP000187085">
    <property type="component" value="Unassembled WGS sequence"/>
</dbReference>
<feature type="transmembrane region" description="Helical" evidence="6">
    <location>
        <begin position="339"/>
        <end position="360"/>
    </location>
</feature>
<dbReference type="EMBL" id="MRDE01000006">
    <property type="protein sequence ID" value="OMH29302.1"/>
    <property type="molecule type" value="Genomic_DNA"/>
</dbReference>
<proteinExistence type="predicted"/>
<gene>
    <name evidence="7" type="ORF">BKD30_01020</name>
</gene>
<feature type="transmembrane region" description="Helical" evidence="6">
    <location>
        <begin position="233"/>
        <end position="255"/>
    </location>
</feature>
<dbReference type="PIRSF" id="PIRSF006060">
    <property type="entry name" value="AA_transporter"/>
    <property type="match status" value="1"/>
</dbReference>
<evidence type="ECO:0000256" key="3">
    <source>
        <dbReference type="ARBA" id="ARBA00022692"/>
    </source>
</evidence>
<dbReference type="GO" id="GO:0022857">
    <property type="term" value="F:transmembrane transporter activity"/>
    <property type="evidence" value="ECO:0007669"/>
    <property type="project" value="InterPro"/>
</dbReference>
<evidence type="ECO:0000256" key="1">
    <source>
        <dbReference type="ARBA" id="ARBA00004651"/>
    </source>
</evidence>
<dbReference type="InterPro" id="IPR050367">
    <property type="entry name" value="APC_superfamily"/>
</dbReference>
<keyword evidence="5 6" id="KW-0472">Membrane</keyword>
<feature type="transmembrane region" description="Helical" evidence="6">
    <location>
        <begin position="83"/>
        <end position="109"/>
    </location>
</feature>
<feature type="transmembrane region" description="Helical" evidence="6">
    <location>
        <begin position="129"/>
        <end position="149"/>
    </location>
</feature>
<evidence type="ECO:0000256" key="4">
    <source>
        <dbReference type="ARBA" id="ARBA00022989"/>
    </source>
</evidence>
<dbReference type="PANTHER" id="PTHR42770">
    <property type="entry name" value="AMINO ACID TRANSPORTER-RELATED"/>
    <property type="match status" value="1"/>
</dbReference>
<dbReference type="Pfam" id="PF13520">
    <property type="entry name" value="AA_permease_2"/>
    <property type="match status" value="1"/>
</dbReference>
<dbReference type="InterPro" id="IPR002293">
    <property type="entry name" value="AA/rel_permease1"/>
</dbReference>
<feature type="transmembrane region" description="Helical" evidence="6">
    <location>
        <begin position="197"/>
        <end position="221"/>
    </location>
</feature>
<feature type="transmembrane region" description="Helical" evidence="6">
    <location>
        <begin position="24"/>
        <end position="44"/>
    </location>
</feature>
<keyword evidence="8" id="KW-1185">Reference proteome</keyword>
<keyword evidence="2" id="KW-1003">Cell membrane</keyword>
<reference evidence="7 8" key="1">
    <citation type="submission" date="2016-12" db="EMBL/GenBank/DDBJ databases">
        <title>Draft genome of Tersicoccus phoenicis 1P05MA.</title>
        <authorList>
            <person name="Nakajima Y."/>
            <person name="Yoshizawa S."/>
            <person name="Nakamura K."/>
            <person name="Ogura Y."/>
            <person name="Hayashi T."/>
            <person name="Kogure K."/>
        </authorList>
    </citation>
    <scope>NUCLEOTIDE SEQUENCE [LARGE SCALE GENOMIC DNA]</scope>
    <source>
        <strain evidence="7 8">1p05MA</strain>
    </source>
</reference>
<evidence type="ECO:0000256" key="5">
    <source>
        <dbReference type="ARBA" id="ARBA00023136"/>
    </source>
</evidence>
<dbReference type="OrthoDB" id="9762947at2"/>
<evidence type="ECO:0000313" key="7">
    <source>
        <dbReference type="EMBL" id="OMH29302.1"/>
    </source>
</evidence>
<dbReference type="RefSeq" id="WP_076700784.1">
    <property type="nucleotide sequence ID" value="NZ_MRDE01000006.1"/>
</dbReference>
<comment type="caution">
    <text evidence="7">The sequence shown here is derived from an EMBL/GenBank/DDBJ whole genome shotgun (WGS) entry which is preliminary data.</text>
</comment>
<evidence type="ECO:0000313" key="8">
    <source>
        <dbReference type="Proteomes" id="UP000187085"/>
    </source>
</evidence>
<feature type="transmembrane region" description="Helical" evidence="6">
    <location>
        <begin position="156"/>
        <end position="177"/>
    </location>
</feature>
<sequence length="458" mass="47055">MDTHGATTTAGPGSLKRSLTLGQLVFFGLVFIGPAAAVGIFGTLDARSGGAVASVYLIATLVMAFTAASYMRMSREIPRAGSVFAYATAGIGPRAGYVAGWMILLDYLLIPSVAYMFTGIALNSLFPTVPVWVFVVVAVLGTTAVNLAGVRVASRVSTVVVLLELAVLAVVLIYGVAVLAAQGPTRPWLSPFTGVDGFALAAVMGAVSVAVLSFLGFDALATFAEETRGSSRLVGRATLLCLVVAGVLFVAQTWVGALLSPTTPAELAADPAQQGAAYYTAVETGIGAWLQWLLALAKAAGAAFAAMVGQSAGSRIIMDMARDRRLPHGLAVISGRTGAPVRSILLAAVGNVIVAVWAATRADGLDILSSTVNVGALTAFILLHLAVIGYWLIRRRASEPGRWVAHGVIPAVGAVLLVLVLVSASGPALIVGAIWLVIGIVLAVVTHRRRTVDTGTTG</sequence>
<accession>A0A1R1LP72</accession>
<dbReference type="Gene3D" id="1.20.1740.10">
    <property type="entry name" value="Amino acid/polyamine transporter I"/>
    <property type="match status" value="1"/>
</dbReference>
<evidence type="ECO:0000256" key="2">
    <source>
        <dbReference type="ARBA" id="ARBA00022475"/>
    </source>
</evidence>
<dbReference type="AlphaFoldDB" id="A0A1R1LP72"/>
<feature type="transmembrane region" description="Helical" evidence="6">
    <location>
        <begin position="372"/>
        <end position="392"/>
    </location>
</feature>
<name>A0A1R1LP72_9MICC</name>
<feature type="transmembrane region" description="Helical" evidence="6">
    <location>
        <begin position="428"/>
        <end position="445"/>
    </location>
</feature>
<dbReference type="PANTHER" id="PTHR42770:SF16">
    <property type="entry name" value="AMINO ACID PERMEASE"/>
    <property type="match status" value="1"/>
</dbReference>
<keyword evidence="3 6" id="KW-0812">Transmembrane</keyword>
<protein>
    <submittedName>
        <fullName evidence="7">Amino acid permease</fullName>
    </submittedName>
</protein>
<evidence type="ECO:0000256" key="6">
    <source>
        <dbReference type="SAM" id="Phobius"/>
    </source>
</evidence>
<dbReference type="GO" id="GO:0005886">
    <property type="term" value="C:plasma membrane"/>
    <property type="evidence" value="ECO:0007669"/>
    <property type="project" value="UniProtKB-SubCell"/>
</dbReference>
<organism evidence="7 8">
    <name type="scientific">Tersicoccus phoenicis</name>
    <dbReference type="NCBI Taxonomy" id="554083"/>
    <lineage>
        <taxon>Bacteria</taxon>
        <taxon>Bacillati</taxon>
        <taxon>Actinomycetota</taxon>
        <taxon>Actinomycetes</taxon>
        <taxon>Micrococcales</taxon>
        <taxon>Micrococcaceae</taxon>
        <taxon>Tersicoccus</taxon>
    </lineage>
</organism>
<feature type="transmembrane region" description="Helical" evidence="6">
    <location>
        <begin position="50"/>
        <end position="71"/>
    </location>
</feature>